<reference evidence="2 3" key="1">
    <citation type="submission" date="2021-06" db="EMBL/GenBank/DDBJ databases">
        <authorList>
            <person name="Palmer J.M."/>
        </authorList>
    </citation>
    <scope>NUCLEOTIDE SEQUENCE [LARGE SCALE GENOMIC DNA]</scope>
    <source>
        <strain evidence="2 3">CL_MEX2019</strain>
        <tissue evidence="2">Muscle</tissue>
    </source>
</reference>
<sequence length="108" mass="12002">MFTHAEAKQQQGPIPKWSTEKPRDGNECKHTVLSYPDCAVGSVDNEGGEREMCTAAFHYEILCITVIQRASCSLWRVPDSCVGNLRDSGVAQLISGHIWHGLHGCYRN</sequence>
<comment type="caution">
    <text evidence="2">The sequence shown here is derived from an EMBL/GenBank/DDBJ whole genome shotgun (WGS) entry which is preliminary data.</text>
</comment>
<protein>
    <submittedName>
        <fullName evidence="2">Uncharacterized protein</fullName>
    </submittedName>
</protein>
<name>A0ABU7E0L9_9TELE</name>
<gene>
    <name evidence="2" type="ORF">CHARACLAT_003441</name>
</gene>
<keyword evidence="3" id="KW-1185">Reference proteome</keyword>
<evidence type="ECO:0000256" key="1">
    <source>
        <dbReference type="SAM" id="MobiDB-lite"/>
    </source>
</evidence>
<accession>A0ABU7E0L9</accession>
<dbReference type="EMBL" id="JAHUTJ010041136">
    <property type="protein sequence ID" value="MED6279703.1"/>
    <property type="molecule type" value="Genomic_DNA"/>
</dbReference>
<evidence type="ECO:0000313" key="2">
    <source>
        <dbReference type="EMBL" id="MED6279703.1"/>
    </source>
</evidence>
<dbReference type="Proteomes" id="UP001352852">
    <property type="component" value="Unassembled WGS sequence"/>
</dbReference>
<evidence type="ECO:0000313" key="3">
    <source>
        <dbReference type="Proteomes" id="UP001352852"/>
    </source>
</evidence>
<proteinExistence type="predicted"/>
<organism evidence="2 3">
    <name type="scientific">Characodon lateralis</name>
    <dbReference type="NCBI Taxonomy" id="208331"/>
    <lineage>
        <taxon>Eukaryota</taxon>
        <taxon>Metazoa</taxon>
        <taxon>Chordata</taxon>
        <taxon>Craniata</taxon>
        <taxon>Vertebrata</taxon>
        <taxon>Euteleostomi</taxon>
        <taxon>Actinopterygii</taxon>
        <taxon>Neopterygii</taxon>
        <taxon>Teleostei</taxon>
        <taxon>Neoteleostei</taxon>
        <taxon>Acanthomorphata</taxon>
        <taxon>Ovalentaria</taxon>
        <taxon>Atherinomorphae</taxon>
        <taxon>Cyprinodontiformes</taxon>
        <taxon>Goodeidae</taxon>
        <taxon>Characodon</taxon>
    </lineage>
</organism>
<feature type="region of interest" description="Disordered" evidence="1">
    <location>
        <begin position="1"/>
        <end position="25"/>
    </location>
</feature>